<gene>
    <name evidence="1" type="ORF">HJG63_011709</name>
</gene>
<dbReference type="AlphaFoldDB" id="A0A7J8GB59"/>
<evidence type="ECO:0000313" key="1">
    <source>
        <dbReference type="EMBL" id="KAF6457176.1"/>
    </source>
</evidence>
<comment type="caution">
    <text evidence="1">The sequence shown here is derived from an EMBL/GenBank/DDBJ whole genome shotgun (WGS) entry which is preliminary data.</text>
</comment>
<sequence>MQYCLVNWLLLRIGEKLREPVEERLSFSETGEIPQRNLEVMVQAEEVAAEIIRKPEKEEKKRLKKEKIENGRLPLLLHLQKTAVVAQRSMWRDVKDPERRKSQSSRRLVRRTEWKTHLSL</sequence>
<evidence type="ECO:0000313" key="2">
    <source>
        <dbReference type="Proteomes" id="UP000593571"/>
    </source>
</evidence>
<dbReference type="Proteomes" id="UP000593571">
    <property type="component" value="Unassembled WGS sequence"/>
</dbReference>
<protein>
    <submittedName>
        <fullName evidence="1">Uncharacterized protein</fullName>
    </submittedName>
</protein>
<name>A0A7J8GB59_ROUAE</name>
<proteinExistence type="predicted"/>
<dbReference type="EMBL" id="JACASE010000006">
    <property type="protein sequence ID" value="KAF6457176.1"/>
    <property type="molecule type" value="Genomic_DNA"/>
</dbReference>
<keyword evidence="2" id="KW-1185">Reference proteome</keyword>
<organism evidence="1 2">
    <name type="scientific">Rousettus aegyptiacus</name>
    <name type="common">Egyptian fruit bat</name>
    <name type="synonym">Pteropus aegyptiacus</name>
    <dbReference type="NCBI Taxonomy" id="9407"/>
    <lineage>
        <taxon>Eukaryota</taxon>
        <taxon>Metazoa</taxon>
        <taxon>Chordata</taxon>
        <taxon>Craniata</taxon>
        <taxon>Vertebrata</taxon>
        <taxon>Euteleostomi</taxon>
        <taxon>Mammalia</taxon>
        <taxon>Eutheria</taxon>
        <taxon>Laurasiatheria</taxon>
        <taxon>Chiroptera</taxon>
        <taxon>Yinpterochiroptera</taxon>
        <taxon>Pteropodoidea</taxon>
        <taxon>Pteropodidae</taxon>
        <taxon>Rousettinae</taxon>
        <taxon>Rousettus</taxon>
    </lineage>
</organism>
<reference evidence="1 2" key="1">
    <citation type="journal article" date="2020" name="Nature">
        <title>Six reference-quality genomes reveal evolution of bat adaptations.</title>
        <authorList>
            <person name="Jebb D."/>
            <person name="Huang Z."/>
            <person name="Pippel M."/>
            <person name="Hughes G.M."/>
            <person name="Lavrichenko K."/>
            <person name="Devanna P."/>
            <person name="Winkler S."/>
            <person name="Jermiin L.S."/>
            <person name="Skirmuntt E.C."/>
            <person name="Katzourakis A."/>
            <person name="Burkitt-Gray L."/>
            <person name="Ray D.A."/>
            <person name="Sullivan K.A.M."/>
            <person name="Roscito J.G."/>
            <person name="Kirilenko B.M."/>
            <person name="Davalos L.M."/>
            <person name="Corthals A.P."/>
            <person name="Power M.L."/>
            <person name="Jones G."/>
            <person name="Ransome R.D."/>
            <person name="Dechmann D.K.N."/>
            <person name="Locatelli A.G."/>
            <person name="Puechmaille S.J."/>
            <person name="Fedrigo O."/>
            <person name="Jarvis E.D."/>
            <person name="Hiller M."/>
            <person name="Vernes S.C."/>
            <person name="Myers E.W."/>
            <person name="Teeling E.C."/>
        </authorList>
    </citation>
    <scope>NUCLEOTIDE SEQUENCE [LARGE SCALE GENOMIC DNA]</scope>
    <source>
        <strain evidence="1">MRouAeg1</strain>
        <tissue evidence="1">Muscle</tissue>
    </source>
</reference>
<accession>A0A7J8GB59</accession>